<evidence type="ECO:0000256" key="5">
    <source>
        <dbReference type="ARBA" id="ARBA00023015"/>
    </source>
</evidence>
<evidence type="ECO:0000313" key="12">
    <source>
        <dbReference type="RefSeq" id="XP_005177488.1"/>
    </source>
</evidence>
<dbReference type="Proteomes" id="UP001652621">
    <property type="component" value="Unplaced"/>
</dbReference>
<keyword evidence="2" id="KW-0479">Metal-binding</keyword>
<dbReference type="GO" id="GO:0005634">
    <property type="term" value="C:nucleus"/>
    <property type="evidence" value="ECO:0007669"/>
    <property type="project" value="UniProtKB-SubCell"/>
</dbReference>
<dbReference type="OrthoDB" id="5103at2759"/>
<dbReference type="VEuPathDB" id="VectorBase:MDOMA2_013095"/>
<dbReference type="PROSITE" id="PS50808">
    <property type="entry name" value="ZF_BED"/>
    <property type="match status" value="1"/>
</dbReference>
<gene>
    <name evidence="10" type="primary">101896684</name>
    <name evidence="12" type="synonym">LOC101896684</name>
</gene>
<dbReference type="AlphaFoldDB" id="A0A1I8M327"/>
<keyword evidence="4" id="KW-0862">Zinc</keyword>
<evidence type="ECO:0000256" key="8">
    <source>
        <dbReference type="PROSITE-ProRule" id="PRU00027"/>
    </source>
</evidence>
<dbReference type="InterPro" id="IPR003656">
    <property type="entry name" value="Znf_BED"/>
</dbReference>
<dbReference type="eggNOG" id="KOG1121">
    <property type="taxonomic scope" value="Eukaryota"/>
</dbReference>
<dbReference type="SMART" id="SM00614">
    <property type="entry name" value="ZnF_BED"/>
    <property type="match status" value="1"/>
</dbReference>
<keyword evidence="5" id="KW-0805">Transcription regulation</keyword>
<accession>A0A1I8M327</accession>
<dbReference type="PANTHER" id="PTHR46481:SF10">
    <property type="entry name" value="ZINC FINGER BED DOMAIN-CONTAINING PROTEIN 39"/>
    <property type="match status" value="1"/>
</dbReference>
<evidence type="ECO:0000256" key="4">
    <source>
        <dbReference type="ARBA" id="ARBA00022833"/>
    </source>
</evidence>
<dbReference type="VEuPathDB" id="VectorBase:MDOA000747"/>
<reference evidence="10" key="1">
    <citation type="submission" date="2020-05" db="UniProtKB">
        <authorList>
            <consortium name="EnsemblMetazoa"/>
        </authorList>
    </citation>
    <scope>IDENTIFICATION</scope>
    <source>
        <strain evidence="10">Aabys</strain>
    </source>
</reference>
<dbReference type="SUPFAM" id="SSF53098">
    <property type="entry name" value="Ribonuclease H-like"/>
    <property type="match status" value="1"/>
</dbReference>
<evidence type="ECO:0000256" key="3">
    <source>
        <dbReference type="ARBA" id="ARBA00022771"/>
    </source>
</evidence>
<dbReference type="GeneID" id="101896684"/>
<dbReference type="EnsemblMetazoa" id="MDOA000747-RA">
    <property type="protein sequence ID" value="MDOA000747-PA"/>
    <property type="gene ID" value="MDOA000747"/>
</dbReference>
<dbReference type="GO" id="GO:0003677">
    <property type="term" value="F:DNA binding"/>
    <property type="evidence" value="ECO:0007669"/>
    <property type="project" value="InterPro"/>
</dbReference>
<dbReference type="GO" id="GO:0008270">
    <property type="term" value="F:zinc ion binding"/>
    <property type="evidence" value="ECO:0007669"/>
    <property type="project" value="UniProtKB-KW"/>
</dbReference>
<evidence type="ECO:0000256" key="1">
    <source>
        <dbReference type="ARBA" id="ARBA00004123"/>
    </source>
</evidence>
<dbReference type="PANTHER" id="PTHR46481">
    <property type="entry name" value="ZINC FINGER BED DOMAIN-CONTAINING PROTEIN 4"/>
    <property type="match status" value="1"/>
</dbReference>
<keyword evidence="7" id="KW-0539">Nucleus</keyword>
<dbReference type="Pfam" id="PF02892">
    <property type="entry name" value="zf-BED"/>
    <property type="match status" value="1"/>
</dbReference>
<evidence type="ECO:0000313" key="11">
    <source>
        <dbReference type="Proteomes" id="UP001652621"/>
    </source>
</evidence>
<proteinExistence type="predicted"/>
<evidence type="ECO:0000259" key="9">
    <source>
        <dbReference type="PROSITE" id="PS50808"/>
    </source>
</evidence>
<reference evidence="12" key="2">
    <citation type="submission" date="2025-04" db="UniProtKB">
        <authorList>
            <consortium name="RefSeq"/>
        </authorList>
    </citation>
    <scope>IDENTIFICATION</scope>
    <source>
        <strain evidence="12">Aabys</strain>
    </source>
</reference>
<dbReference type="InterPro" id="IPR012337">
    <property type="entry name" value="RNaseH-like_sf"/>
</dbReference>
<dbReference type="RefSeq" id="XP_005177488.1">
    <property type="nucleotide sequence ID" value="XM_005177431.3"/>
</dbReference>
<keyword evidence="3 8" id="KW-0863">Zinc-finger</keyword>
<evidence type="ECO:0000256" key="2">
    <source>
        <dbReference type="ARBA" id="ARBA00022723"/>
    </source>
</evidence>
<dbReference type="InterPro" id="IPR052035">
    <property type="entry name" value="ZnF_BED_domain_contain"/>
</dbReference>
<evidence type="ECO:0000313" key="10">
    <source>
        <dbReference type="EnsemblMetazoa" id="MDOA000747-PA"/>
    </source>
</evidence>
<feature type="domain" description="BED-type" evidence="9">
    <location>
        <begin position="4"/>
        <end position="54"/>
    </location>
</feature>
<organism evidence="10">
    <name type="scientific">Musca domestica</name>
    <name type="common">House fly</name>
    <dbReference type="NCBI Taxonomy" id="7370"/>
    <lineage>
        <taxon>Eukaryota</taxon>
        <taxon>Metazoa</taxon>
        <taxon>Ecdysozoa</taxon>
        <taxon>Arthropoda</taxon>
        <taxon>Hexapoda</taxon>
        <taxon>Insecta</taxon>
        <taxon>Pterygota</taxon>
        <taxon>Neoptera</taxon>
        <taxon>Endopterygota</taxon>
        <taxon>Diptera</taxon>
        <taxon>Brachycera</taxon>
        <taxon>Muscomorpha</taxon>
        <taxon>Muscoidea</taxon>
        <taxon>Muscidae</taxon>
        <taxon>Musca</taxon>
    </lineage>
</organism>
<name>A0A1I8M327_MUSDO</name>
<keyword evidence="6" id="KW-0804">Transcription</keyword>
<keyword evidence="11" id="KW-1185">Reference proteome</keyword>
<evidence type="ECO:0000256" key="6">
    <source>
        <dbReference type="ARBA" id="ARBA00023163"/>
    </source>
</evidence>
<dbReference type="KEGG" id="mde:101896684"/>
<protein>
    <submittedName>
        <fullName evidence="12">Uncharacterized protein LOC101896684</fullName>
    </submittedName>
</protein>
<comment type="subcellular location">
    <subcellularLocation>
        <location evidence="1">Nucleus</location>
    </subcellularLocation>
</comment>
<sequence length="673" mass="79040">MGRTSNSEIWNYFENIVKDGIAECKICSTRMRNNRVFNLRQHLRKVHKMDIEVQDVSNNSQVSASSPKPYDEEQINAVLKLAKRKMQEERLGEKRYKRRAYIEVNKKLVVRSVIGLVVEDGIGPNIMDSSNMLNLVKPLCNAIYGQELKTFTMDTSRVERNIDMLASNMRTDFSKDLHWRLLSLKIDTDIDAPPKTFCLSTQFIDEGQVETRILGIIKLNEDEVNFSQKHIQPILNKFDIDNSQIVSITWDHTKENFSRSVRNSEYLKEIELLQNYPDINIGSIQVQPYIGTIAHICFMDIFKNPQIFQLFLECRNFAKYLNDESNGYYKIFEDQNLRVPQIDSPWRWGSTYNMMNDLYMARNVLQNVKFEQVSSPEDQFKVNDNLWAFIEAYCDILKYLQKSLLRYYKEEQHIGDFYAQWLKCKLLNQKLMKNHSNTESFIGLIAQELMNSIEARTKTLLENDRFTGCLYLDPRFQHTLNLPQKTMAVEYLKKLWSHAKLYNPQMTKPKSEDNESTQLQDQQQFDDDEDEFLNEFLCKGIKVKDVTTADVHKHLERLKLPFQMVDTNILFFWREWKFSEPELHYLSSICFSIPATQIYNKINYCHIPFNWAGSTNLSADTLNFIRLNSHLLDSAFARVDTFSEDDACSNMSDDMQLENDDETHNLAEEYLAD</sequence>
<evidence type="ECO:0000256" key="7">
    <source>
        <dbReference type="ARBA" id="ARBA00023242"/>
    </source>
</evidence>